<protein>
    <submittedName>
        <fullName evidence="1">Uncharacterized protein</fullName>
    </submittedName>
</protein>
<evidence type="ECO:0000313" key="1">
    <source>
        <dbReference type="EMBL" id="OUA02942.1"/>
    </source>
</evidence>
<sequence>MKEVMANVNVKTHPVIGLTVSWQIIDIDIGEVIRDYAFARYNFEIISTMNEVIQEIIGVCNEYELRLIDIQMKRRELYET</sequence>
<accession>A0A9X6Q3K0</accession>
<evidence type="ECO:0000313" key="2">
    <source>
        <dbReference type="Proteomes" id="UP000194551"/>
    </source>
</evidence>
<comment type="caution">
    <text evidence="1">The sequence shown here is derived from an EMBL/GenBank/DDBJ whole genome shotgun (WGS) entry which is preliminary data.</text>
</comment>
<reference evidence="1 2" key="1">
    <citation type="submission" date="2016-10" db="EMBL/GenBank/DDBJ databases">
        <title>Comparative genomics of Bacillus thuringiensis reveals a path to pathogens against multiple invertebrate hosts.</title>
        <authorList>
            <person name="Zheng J."/>
            <person name="Gao Q."/>
            <person name="Liu H."/>
            <person name="Peng D."/>
            <person name="Ruan L."/>
            <person name="Sun M."/>
        </authorList>
    </citation>
    <scope>NUCLEOTIDE SEQUENCE [LARGE SCALE GENOMIC DNA]</scope>
    <source>
        <strain evidence="1">HD5</strain>
    </source>
</reference>
<name>A0A9X6Q3K0_BACTU</name>
<dbReference type="AlphaFoldDB" id="A0A9X6Q3K0"/>
<proteinExistence type="predicted"/>
<dbReference type="Proteomes" id="UP000194551">
    <property type="component" value="Unassembled WGS sequence"/>
</dbReference>
<organism evidence="1 2">
    <name type="scientific">Bacillus thuringiensis</name>
    <dbReference type="NCBI Taxonomy" id="1428"/>
    <lineage>
        <taxon>Bacteria</taxon>
        <taxon>Bacillati</taxon>
        <taxon>Bacillota</taxon>
        <taxon>Bacilli</taxon>
        <taxon>Bacillales</taxon>
        <taxon>Bacillaceae</taxon>
        <taxon>Bacillus</taxon>
        <taxon>Bacillus cereus group</taxon>
    </lineage>
</organism>
<gene>
    <name evidence="1" type="ORF">BK774_14705</name>
</gene>
<dbReference type="EMBL" id="NFEM01000071">
    <property type="protein sequence ID" value="OUA02942.1"/>
    <property type="molecule type" value="Genomic_DNA"/>
</dbReference>
<dbReference type="RefSeq" id="WP_053512263.1">
    <property type="nucleotide sequence ID" value="NZ_CAKJXA010000038.1"/>
</dbReference>